<evidence type="ECO:0000256" key="6">
    <source>
        <dbReference type="ARBA" id="ARBA00022989"/>
    </source>
</evidence>
<feature type="transmembrane region" description="Helical" evidence="13">
    <location>
        <begin position="131"/>
        <end position="150"/>
    </location>
</feature>
<dbReference type="GO" id="GO:0050906">
    <property type="term" value="P:detection of stimulus involved in sensory perception"/>
    <property type="evidence" value="ECO:0007669"/>
    <property type="project" value="UniProtKB-ARBA"/>
</dbReference>
<dbReference type="EMBL" id="BGPR01000009">
    <property type="protein sequence ID" value="GBL76009.1"/>
    <property type="molecule type" value="Genomic_DNA"/>
</dbReference>
<keyword evidence="11" id="KW-1071">Ligand-gated ion channel</keyword>
<evidence type="ECO:0000256" key="5">
    <source>
        <dbReference type="ARBA" id="ARBA00022692"/>
    </source>
</evidence>
<evidence type="ECO:0000313" key="16">
    <source>
        <dbReference type="Proteomes" id="UP000499080"/>
    </source>
</evidence>
<keyword evidence="4" id="KW-1003">Cell membrane</keyword>
<comment type="caution">
    <text evidence="15">The sequence shown here is derived from an EMBL/GenBank/DDBJ whole genome shotgun (WGS) entry which is preliminary data.</text>
</comment>
<keyword evidence="9" id="KW-0675">Receptor</keyword>
<feature type="domain" description="Ionotropic glutamate receptor L-glutamate and glycine-binding" evidence="14">
    <location>
        <begin position="16"/>
        <end position="77"/>
    </location>
</feature>
<feature type="transmembrane region" description="Helical" evidence="13">
    <location>
        <begin position="183"/>
        <end position="204"/>
    </location>
</feature>
<sequence length="427" mass="47967">MAFPKFLKIAIVPQHHIWQLKKDDKGTITSVDGLEANIIDILSSKFGFDYELLIPEDRGWGKLADGNWTGMVGMVHRNEAHIALADLTISDKRMEAVEFVPYAVESITFVTKLPKTLLIPTTFLKPFQWPVWLSLFLALILMPFLFRLLMKKKVSVIKLAFTMFGCVFLQPVCFSVECGRDKILIGSWIVFSVLISYSYTALLLSSLTVPMQANGVRTIKDLAAAASQGRYKVMTNRGSVNVEILSNSVNEDLRLITDHITEEDWLSTEDEIRAPVEIEENVAILGARWLFLLDYGEPPYTNKYVFKETVSVGNIGLAMNKEFCCKNNLSKAVTWLVGSGILRKIYNDEFFKSRWRLQSKGNSMVSGPKPLSMSDLLGPFVLLGGGCMSGFLIFLCSIVKSKIMQIKSKTSIQTNDKVLATNEMEEK</sequence>
<evidence type="ECO:0000256" key="10">
    <source>
        <dbReference type="ARBA" id="ARBA00023180"/>
    </source>
</evidence>
<evidence type="ECO:0000256" key="4">
    <source>
        <dbReference type="ARBA" id="ARBA00022475"/>
    </source>
</evidence>
<keyword evidence="5 13" id="KW-0812">Transmembrane</keyword>
<dbReference type="InterPro" id="IPR001320">
    <property type="entry name" value="Iontro_rcpt_C"/>
</dbReference>
<name>A0A4Y2A9D7_ARAVE</name>
<keyword evidence="12" id="KW-0407">Ion channel</keyword>
<evidence type="ECO:0000256" key="9">
    <source>
        <dbReference type="ARBA" id="ARBA00023170"/>
    </source>
</evidence>
<keyword evidence="16" id="KW-1185">Reference proteome</keyword>
<dbReference type="Gene3D" id="3.40.190.10">
    <property type="entry name" value="Periplasmic binding protein-like II"/>
    <property type="match status" value="1"/>
</dbReference>
<evidence type="ECO:0000259" key="14">
    <source>
        <dbReference type="SMART" id="SM00918"/>
    </source>
</evidence>
<organism evidence="15 16">
    <name type="scientific">Araneus ventricosus</name>
    <name type="common">Orbweaver spider</name>
    <name type="synonym">Epeira ventricosa</name>
    <dbReference type="NCBI Taxonomy" id="182803"/>
    <lineage>
        <taxon>Eukaryota</taxon>
        <taxon>Metazoa</taxon>
        <taxon>Ecdysozoa</taxon>
        <taxon>Arthropoda</taxon>
        <taxon>Chelicerata</taxon>
        <taxon>Arachnida</taxon>
        <taxon>Araneae</taxon>
        <taxon>Araneomorphae</taxon>
        <taxon>Entelegynae</taxon>
        <taxon>Araneoidea</taxon>
        <taxon>Araneidae</taxon>
        <taxon>Araneus</taxon>
    </lineage>
</organism>
<dbReference type="SMART" id="SM00918">
    <property type="entry name" value="Lig_chan-Glu_bd"/>
    <property type="match status" value="1"/>
</dbReference>
<evidence type="ECO:0000256" key="8">
    <source>
        <dbReference type="ARBA" id="ARBA00023136"/>
    </source>
</evidence>
<dbReference type="PANTHER" id="PTHR42643">
    <property type="entry name" value="IONOTROPIC RECEPTOR 20A-RELATED"/>
    <property type="match status" value="1"/>
</dbReference>
<gene>
    <name evidence="15" type="ORF">AVEN_234323_1</name>
</gene>
<dbReference type="Pfam" id="PF00060">
    <property type="entry name" value="Lig_chan"/>
    <property type="match status" value="1"/>
</dbReference>
<dbReference type="GO" id="GO:0015276">
    <property type="term" value="F:ligand-gated monoatomic ion channel activity"/>
    <property type="evidence" value="ECO:0007669"/>
    <property type="project" value="InterPro"/>
</dbReference>
<protein>
    <recommendedName>
        <fullName evidence="14">Ionotropic glutamate receptor L-glutamate and glycine-binding domain-containing protein</fullName>
    </recommendedName>
</protein>
<feature type="transmembrane region" description="Helical" evidence="13">
    <location>
        <begin position="376"/>
        <end position="399"/>
    </location>
</feature>
<dbReference type="GO" id="GO:0005886">
    <property type="term" value="C:plasma membrane"/>
    <property type="evidence" value="ECO:0007669"/>
    <property type="project" value="UniProtKB-SubCell"/>
</dbReference>
<accession>A0A4Y2A9D7</accession>
<dbReference type="OrthoDB" id="5984008at2759"/>
<keyword evidence="10" id="KW-0325">Glycoprotein</keyword>
<evidence type="ECO:0000256" key="11">
    <source>
        <dbReference type="ARBA" id="ARBA00023286"/>
    </source>
</evidence>
<dbReference type="SUPFAM" id="SSF53850">
    <property type="entry name" value="Periplasmic binding protein-like II"/>
    <property type="match status" value="1"/>
</dbReference>
<evidence type="ECO:0000256" key="3">
    <source>
        <dbReference type="ARBA" id="ARBA00022448"/>
    </source>
</evidence>
<evidence type="ECO:0000256" key="12">
    <source>
        <dbReference type="ARBA" id="ARBA00023303"/>
    </source>
</evidence>
<dbReference type="InterPro" id="IPR052192">
    <property type="entry name" value="Insect_Ionotropic_Sensory_Rcpt"/>
</dbReference>
<evidence type="ECO:0000256" key="13">
    <source>
        <dbReference type="SAM" id="Phobius"/>
    </source>
</evidence>
<keyword evidence="3" id="KW-0813">Transport</keyword>
<dbReference type="Gene3D" id="1.10.287.70">
    <property type="match status" value="1"/>
</dbReference>
<evidence type="ECO:0000256" key="1">
    <source>
        <dbReference type="ARBA" id="ARBA00004651"/>
    </source>
</evidence>
<keyword evidence="6 13" id="KW-1133">Transmembrane helix</keyword>
<proteinExistence type="inferred from homology"/>
<dbReference type="InterPro" id="IPR019594">
    <property type="entry name" value="Glu/Gly-bd"/>
</dbReference>
<dbReference type="AlphaFoldDB" id="A0A4Y2A9D7"/>
<dbReference type="PANTHER" id="PTHR42643:SF38">
    <property type="entry name" value="IONOTROPIC RECEPTOR 100A"/>
    <property type="match status" value="1"/>
</dbReference>
<evidence type="ECO:0000256" key="7">
    <source>
        <dbReference type="ARBA" id="ARBA00023065"/>
    </source>
</evidence>
<comment type="similarity">
    <text evidence="2">Belongs to the glutamate-gated ion channel (TC 1.A.10.1) family.</text>
</comment>
<keyword evidence="8 13" id="KW-0472">Membrane</keyword>
<keyword evidence="7" id="KW-0406">Ion transport</keyword>
<dbReference type="Pfam" id="PF10613">
    <property type="entry name" value="Lig_chan-Glu_bd"/>
    <property type="match status" value="1"/>
</dbReference>
<evidence type="ECO:0000256" key="2">
    <source>
        <dbReference type="ARBA" id="ARBA00008685"/>
    </source>
</evidence>
<dbReference type="Proteomes" id="UP000499080">
    <property type="component" value="Unassembled WGS sequence"/>
</dbReference>
<evidence type="ECO:0000313" key="15">
    <source>
        <dbReference type="EMBL" id="GBL76009.1"/>
    </source>
</evidence>
<reference evidence="15 16" key="1">
    <citation type="journal article" date="2019" name="Sci. Rep.">
        <title>Orb-weaving spider Araneus ventricosus genome elucidates the spidroin gene catalogue.</title>
        <authorList>
            <person name="Kono N."/>
            <person name="Nakamura H."/>
            <person name="Ohtoshi R."/>
            <person name="Moran D.A.P."/>
            <person name="Shinohara A."/>
            <person name="Yoshida Y."/>
            <person name="Fujiwara M."/>
            <person name="Mori M."/>
            <person name="Tomita M."/>
            <person name="Arakawa K."/>
        </authorList>
    </citation>
    <scope>NUCLEOTIDE SEQUENCE [LARGE SCALE GENOMIC DNA]</scope>
</reference>
<comment type="subcellular location">
    <subcellularLocation>
        <location evidence="1">Cell membrane</location>
        <topology evidence="1">Multi-pass membrane protein</topology>
    </subcellularLocation>
</comment>